<dbReference type="Pfam" id="PF25673">
    <property type="entry name" value="Terminase_7"/>
    <property type="match status" value="1"/>
</dbReference>
<dbReference type="Proteomes" id="UP000683438">
    <property type="component" value="Segment"/>
</dbReference>
<dbReference type="InterPro" id="IPR057972">
    <property type="entry name" value="Terminase_7"/>
</dbReference>
<evidence type="ECO:0000313" key="2">
    <source>
        <dbReference type="EMBL" id="QWT28892.1"/>
    </source>
</evidence>
<proteinExistence type="predicted"/>
<reference evidence="2" key="1">
    <citation type="submission" date="2020-10" db="EMBL/GenBank/DDBJ databases">
        <title>Complete genome sequence of vB_MoxS-R1, a novel marine prophage inducted from Microbacterium.</title>
        <authorList>
            <person name="Zheng H."/>
            <person name="Liu B."/>
            <person name="Xu Y."/>
            <person name="Chen F."/>
        </authorList>
    </citation>
    <scope>NUCLEOTIDE SEQUENCE</scope>
</reference>
<evidence type="ECO:0008006" key="4">
    <source>
        <dbReference type="Google" id="ProtNLM"/>
    </source>
</evidence>
<evidence type="ECO:0000256" key="1">
    <source>
        <dbReference type="SAM" id="MobiDB-lite"/>
    </source>
</evidence>
<dbReference type="EMBL" id="MW073100">
    <property type="protein sequence ID" value="QWT28892.1"/>
    <property type="molecule type" value="Genomic_DNA"/>
</dbReference>
<protein>
    <recommendedName>
        <fullName evidence="4">Terminase small subunit</fullName>
    </recommendedName>
</protein>
<name>A0A8F2E5H3_9CAUD</name>
<organism evidence="2 3">
    <name type="scientific">Microbacterium phage vB_MoxS-R1</name>
    <dbReference type="NCBI Taxonomy" id="2848881"/>
    <lineage>
        <taxon>Viruses</taxon>
        <taxon>Duplodnaviria</taxon>
        <taxon>Heunggongvirae</taxon>
        <taxon>Uroviricota</taxon>
        <taxon>Caudoviricetes</taxon>
        <taxon>Syrbvirus</taxon>
        <taxon>Syrbvirus R1</taxon>
    </lineage>
</organism>
<accession>A0A8F2E5H3</accession>
<gene>
    <name evidence="2" type="ORF">vBMoxSR1_gp42</name>
</gene>
<sequence>MAGNGPAPKNPSKRARKNADVAPVRYITPARAVTQPDLPEFEVEIRPKDGEPYMVPFNWPDATRGWWDMLQHHPLVNEFFDTDWAYLLDTAMIHAAFWKGNLSMAGELRLREAKYGFTPEDRAKLRIFSAAAVEGESKATLGAVKVLSARDRYGATKRLEA</sequence>
<evidence type="ECO:0000313" key="3">
    <source>
        <dbReference type="Proteomes" id="UP000683438"/>
    </source>
</evidence>
<feature type="region of interest" description="Disordered" evidence="1">
    <location>
        <begin position="1"/>
        <end position="21"/>
    </location>
</feature>
<keyword evidence="3" id="KW-1185">Reference proteome</keyword>